<dbReference type="EMBL" id="BMAT01010317">
    <property type="protein sequence ID" value="GFS24150.1"/>
    <property type="molecule type" value="Genomic_DNA"/>
</dbReference>
<dbReference type="InterPro" id="IPR043502">
    <property type="entry name" value="DNA/RNA_pol_sf"/>
</dbReference>
<gene>
    <name evidence="2" type="ORF">ElyMa_005150700</name>
</gene>
<dbReference type="AlphaFoldDB" id="A0AAV4JP34"/>
<dbReference type="InterPro" id="IPR000477">
    <property type="entry name" value="RT_dom"/>
</dbReference>
<sequence>MESELFPIKRGVRQGDPISPKLFTAAIEMIFRKAEQKHGLNIDGETLTNLRFADDVALVTEDTKSMEEQLNNLNKISLESGLKMHKGKTKYMVNFKSHENIQIDKEKIEEVPNYTYLGQTTYLKETTKEEVACRIRAGWNCFGKNREIFLDDKMPISLKRQVYDQCILPTMTYGCQTWSMTKAVGQKLRVAQRAMERKMLGLKLTDKISCKEIRNKTQVSDIAQYIAKQKWKWAGHVARLQDNWWTLRVTEWQPRNGKRSRGRQARRWRDDIVRTMRNTWTREAKDKEEWRRSAEGLILQWMDGA</sequence>
<organism evidence="2 3">
    <name type="scientific">Elysia marginata</name>
    <dbReference type="NCBI Taxonomy" id="1093978"/>
    <lineage>
        <taxon>Eukaryota</taxon>
        <taxon>Metazoa</taxon>
        <taxon>Spiralia</taxon>
        <taxon>Lophotrochozoa</taxon>
        <taxon>Mollusca</taxon>
        <taxon>Gastropoda</taxon>
        <taxon>Heterobranchia</taxon>
        <taxon>Euthyneura</taxon>
        <taxon>Panpulmonata</taxon>
        <taxon>Sacoglossa</taxon>
        <taxon>Placobranchoidea</taxon>
        <taxon>Plakobranchidae</taxon>
        <taxon>Elysia</taxon>
    </lineage>
</organism>
<keyword evidence="2" id="KW-0540">Nuclease</keyword>
<dbReference type="Proteomes" id="UP000762676">
    <property type="component" value="Unassembled WGS sequence"/>
</dbReference>
<protein>
    <submittedName>
        <fullName evidence="2">Endonuclease-reverse transcriptase</fullName>
    </submittedName>
</protein>
<name>A0AAV4JP34_9GAST</name>
<evidence type="ECO:0000259" key="1">
    <source>
        <dbReference type="PROSITE" id="PS50878"/>
    </source>
</evidence>
<dbReference type="PROSITE" id="PS50878">
    <property type="entry name" value="RT_POL"/>
    <property type="match status" value="1"/>
</dbReference>
<dbReference type="PANTHER" id="PTHR47027">
    <property type="entry name" value="REVERSE TRANSCRIPTASE DOMAIN-CONTAINING PROTEIN"/>
    <property type="match status" value="1"/>
</dbReference>
<accession>A0AAV4JP34</accession>
<dbReference type="Pfam" id="PF00078">
    <property type="entry name" value="RVT_1"/>
    <property type="match status" value="1"/>
</dbReference>
<proteinExistence type="predicted"/>
<keyword evidence="3" id="KW-1185">Reference proteome</keyword>
<reference evidence="2 3" key="1">
    <citation type="journal article" date="2021" name="Elife">
        <title>Chloroplast acquisition without the gene transfer in kleptoplastic sea slugs, Plakobranchus ocellatus.</title>
        <authorList>
            <person name="Maeda T."/>
            <person name="Takahashi S."/>
            <person name="Yoshida T."/>
            <person name="Shimamura S."/>
            <person name="Takaki Y."/>
            <person name="Nagai Y."/>
            <person name="Toyoda A."/>
            <person name="Suzuki Y."/>
            <person name="Arimoto A."/>
            <person name="Ishii H."/>
            <person name="Satoh N."/>
            <person name="Nishiyama T."/>
            <person name="Hasebe M."/>
            <person name="Maruyama T."/>
            <person name="Minagawa J."/>
            <person name="Obokata J."/>
            <person name="Shigenobu S."/>
        </authorList>
    </citation>
    <scope>NUCLEOTIDE SEQUENCE [LARGE SCALE GENOMIC DNA]</scope>
</reference>
<feature type="domain" description="Reverse transcriptase" evidence="1">
    <location>
        <begin position="1"/>
        <end position="121"/>
    </location>
</feature>
<dbReference type="SUPFAM" id="SSF56672">
    <property type="entry name" value="DNA/RNA polymerases"/>
    <property type="match status" value="1"/>
</dbReference>
<dbReference type="GO" id="GO:0004519">
    <property type="term" value="F:endonuclease activity"/>
    <property type="evidence" value="ECO:0007669"/>
    <property type="project" value="UniProtKB-KW"/>
</dbReference>
<evidence type="ECO:0000313" key="2">
    <source>
        <dbReference type="EMBL" id="GFS24150.1"/>
    </source>
</evidence>
<keyword evidence="2" id="KW-0255">Endonuclease</keyword>
<comment type="caution">
    <text evidence="2">The sequence shown here is derived from an EMBL/GenBank/DDBJ whole genome shotgun (WGS) entry which is preliminary data.</text>
</comment>
<keyword evidence="2" id="KW-0378">Hydrolase</keyword>
<evidence type="ECO:0000313" key="3">
    <source>
        <dbReference type="Proteomes" id="UP000762676"/>
    </source>
</evidence>
<dbReference type="PANTHER" id="PTHR47027:SF20">
    <property type="entry name" value="REVERSE TRANSCRIPTASE-LIKE PROTEIN WITH RNA-DIRECTED DNA POLYMERASE DOMAIN"/>
    <property type="match status" value="1"/>
</dbReference>